<keyword evidence="4" id="KW-1185">Reference proteome</keyword>
<proteinExistence type="predicted"/>
<dbReference type="KEGG" id="mdb:OVN18_09010"/>
<dbReference type="Proteomes" id="UP001164706">
    <property type="component" value="Chromosome"/>
</dbReference>
<feature type="region of interest" description="Disordered" evidence="1">
    <location>
        <begin position="1"/>
        <end position="21"/>
    </location>
</feature>
<accession>A0A9E8S7P1</accession>
<protein>
    <submittedName>
        <fullName evidence="3">M23 family peptidase</fullName>
    </submittedName>
</protein>
<evidence type="ECO:0000313" key="3">
    <source>
        <dbReference type="EMBL" id="WAB80705.1"/>
    </source>
</evidence>
<evidence type="ECO:0000259" key="2">
    <source>
        <dbReference type="Pfam" id="PF01551"/>
    </source>
</evidence>
<dbReference type="InterPro" id="IPR011055">
    <property type="entry name" value="Dup_hybrid_motif"/>
</dbReference>
<evidence type="ECO:0000313" key="4">
    <source>
        <dbReference type="Proteomes" id="UP001164706"/>
    </source>
</evidence>
<dbReference type="Pfam" id="PF01551">
    <property type="entry name" value="Peptidase_M23"/>
    <property type="match status" value="1"/>
</dbReference>
<feature type="domain" description="M23ase beta-sheet core" evidence="2">
    <location>
        <begin position="101"/>
        <end position="196"/>
    </location>
</feature>
<name>A0A9E8S7P1_9MICO</name>
<dbReference type="EMBL" id="CP113089">
    <property type="protein sequence ID" value="WAB80705.1"/>
    <property type="molecule type" value="Genomic_DNA"/>
</dbReference>
<dbReference type="AlphaFoldDB" id="A0A9E8S7P1"/>
<gene>
    <name evidence="3" type="ORF">OVN18_09010</name>
</gene>
<sequence length="216" mass="21687">MLPVSAAALAAPPRSPAAPRRRPAARLAAALLPLLALGLLAALPTAEAAAAPGALAAMPSGAHPAARSLGTAPDPGWRWPVDGPRLVERPFLAPPTPYAAGHRGVDLAAPAAPPGEPAVVRSPVDGVVHFAGRVVDRGVVTVRAGPLLVTVEPVTASVAAGDEVVAGEQLGVLEPGHCARPCAHLGVREAGLYVSPMRWLGGLQRAVLLPLAAPRG</sequence>
<evidence type="ECO:0000256" key="1">
    <source>
        <dbReference type="SAM" id="MobiDB-lite"/>
    </source>
</evidence>
<dbReference type="InterPro" id="IPR016047">
    <property type="entry name" value="M23ase_b-sheet_dom"/>
</dbReference>
<dbReference type="Gene3D" id="2.70.70.10">
    <property type="entry name" value="Glucose Permease (Domain IIA)"/>
    <property type="match status" value="1"/>
</dbReference>
<dbReference type="SUPFAM" id="SSF51261">
    <property type="entry name" value="Duplicated hybrid motif"/>
    <property type="match status" value="1"/>
</dbReference>
<reference evidence="3" key="1">
    <citation type="submission" date="2022-11" db="EMBL/GenBank/DDBJ databases">
        <title>Description of Microcella daejonensis nov. sp, isolated from riverside soil.</title>
        <authorList>
            <person name="Molina K.M."/>
            <person name="Kim S.B."/>
        </authorList>
    </citation>
    <scope>NUCLEOTIDE SEQUENCE</scope>
    <source>
        <strain evidence="3">MMS21-STM12</strain>
    </source>
</reference>
<organism evidence="3 4">
    <name type="scientific">Microcella daejeonensis</name>
    <dbReference type="NCBI Taxonomy" id="2994971"/>
    <lineage>
        <taxon>Bacteria</taxon>
        <taxon>Bacillati</taxon>
        <taxon>Actinomycetota</taxon>
        <taxon>Actinomycetes</taxon>
        <taxon>Micrococcales</taxon>
        <taxon>Microbacteriaceae</taxon>
        <taxon>Microcella</taxon>
    </lineage>
</organism>
<feature type="compositionally biased region" description="Low complexity" evidence="1">
    <location>
        <begin position="1"/>
        <end position="12"/>
    </location>
</feature>
<dbReference type="RefSeq" id="WP_267780393.1">
    <property type="nucleotide sequence ID" value="NZ_CP113089.1"/>
</dbReference>